<evidence type="ECO:0000313" key="3">
    <source>
        <dbReference type="EMBL" id="KND34123.1"/>
    </source>
</evidence>
<dbReference type="InterPro" id="IPR036890">
    <property type="entry name" value="HATPase_C_sf"/>
</dbReference>
<reference evidence="4" key="1">
    <citation type="submission" date="2014-07" db="EMBL/GenBank/DDBJ databases">
        <title>Genome sequencing of plant-pathogenic Streptomyces species.</title>
        <authorList>
            <person name="Harrison J."/>
            <person name="Sapp M."/>
            <person name="Thwaites R."/>
            <person name="Studholme D.J."/>
        </authorList>
    </citation>
    <scope>NUCLEOTIDE SEQUENCE [LARGE SCALE GENOMIC DNA]</scope>
    <source>
        <strain evidence="4">NCPPB 4445</strain>
    </source>
</reference>
<dbReference type="SUPFAM" id="SSF55874">
    <property type="entry name" value="ATPase domain of HSP90 chaperone/DNA topoisomerase II/histidine kinase"/>
    <property type="match status" value="1"/>
</dbReference>
<organism evidence="3 4">
    <name type="scientific">Streptomyces acidiscabies</name>
    <dbReference type="NCBI Taxonomy" id="42234"/>
    <lineage>
        <taxon>Bacteria</taxon>
        <taxon>Bacillati</taxon>
        <taxon>Actinomycetota</taxon>
        <taxon>Actinomycetes</taxon>
        <taxon>Kitasatosporales</taxon>
        <taxon>Streptomycetaceae</taxon>
        <taxon>Streptomyces</taxon>
    </lineage>
</organism>
<evidence type="ECO:0000256" key="1">
    <source>
        <dbReference type="ARBA" id="ARBA00022527"/>
    </source>
</evidence>
<dbReference type="Pfam" id="PF13581">
    <property type="entry name" value="HATPase_c_2"/>
    <property type="match status" value="1"/>
</dbReference>
<dbReference type="AlphaFoldDB" id="A0A0L0K8L5"/>
<dbReference type="Gene3D" id="3.30.565.10">
    <property type="entry name" value="Histidine kinase-like ATPase, C-terminal domain"/>
    <property type="match status" value="1"/>
</dbReference>
<feature type="domain" description="Histidine kinase/HSP90-like ATPase" evidence="2">
    <location>
        <begin position="10"/>
        <end position="124"/>
    </location>
</feature>
<dbReference type="InterPro" id="IPR003594">
    <property type="entry name" value="HATPase_dom"/>
</dbReference>
<dbReference type="GO" id="GO:0004674">
    <property type="term" value="F:protein serine/threonine kinase activity"/>
    <property type="evidence" value="ECO:0007669"/>
    <property type="project" value="UniProtKB-KW"/>
</dbReference>
<dbReference type="OrthoDB" id="4251531at2"/>
<dbReference type="InterPro" id="IPR050267">
    <property type="entry name" value="Anti-sigma-factor_SerPK"/>
</dbReference>
<sequence length="139" mass="15432">MPDTVTFQIPKNRRHVPTARHRIQKTLADWGVDPDLSDAITLAANELVTNSVAHCKIPLARIEITLRLTPDTLHLTVADPDRDHLPRLTPVTLEDEGGRGLILVDRLASDWGHATGPYTKHVWATFTLHPARTCAPTDL</sequence>
<evidence type="ECO:0000313" key="4">
    <source>
        <dbReference type="Proteomes" id="UP000037151"/>
    </source>
</evidence>
<name>A0A0L0K8L5_9ACTN</name>
<accession>A0A0L0K8L5</accession>
<keyword evidence="1" id="KW-0808">Transferase</keyword>
<dbReference type="PATRIC" id="fig|42234.21.peg.3465"/>
<dbReference type="RefSeq" id="WP_050371374.1">
    <property type="nucleotide sequence ID" value="NZ_KQ257820.1"/>
</dbReference>
<evidence type="ECO:0000259" key="2">
    <source>
        <dbReference type="Pfam" id="PF13581"/>
    </source>
</evidence>
<keyword evidence="1" id="KW-0418">Kinase</keyword>
<comment type="caution">
    <text evidence="3">The sequence shown here is derived from an EMBL/GenBank/DDBJ whole genome shotgun (WGS) entry which is preliminary data.</text>
</comment>
<dbReference type="CDD" id="cd16936">
    <property type="entry name" value="HATPase_RsbW-like"/>
    <property type="match status" value="1"/>
</dbReference>
<dbReference type="PANTHER" id="PTHR35526:SF3">
    <property type="entry name" value="ANTI-SIGMA-F FACTOR RSBW"/>
    <property type="match status" value="1"/>
</dbReference>
<dbReference type="PANTHER" id="PTHR35526">
    <property type="entry name" value="ANTI-SIGMA-F FACTOR RSBW-RELATED"/>
    <property type="match status" value="1"/>
</dbReference>
<dbReference type="EMBL" id="JPPY01000114">
    <property type="protein sequence ID" value="KND34123.1"/>
    <property type="molecule type" value="Genomic_DNA"/>
</dbReference>
<proteinExistence type="predicted"/>
<dbReference type="Proteomes" id="UP000037151">
    <property type="component" value="Unassembled WGS sequence"/>
</dbReference>
<protein>
    <submittedName>
        <fullName evidence="3">Serine/threonine protein phosphatase</fullName>
    </submittedName>
</protein>
<keyword evidence="1" id="KW-0723">Serine/threonine-protein kinase</keyword>
<gene>
    <name evidence="3" type="ORF">IQ63_16825</name>
</gene>